<keyword evidence="1 3" id="KW-0378">Hydrolase</keyword>
<dbReference type="OrthoDB" id="9773293at2"/>
<proteinExistence type="predicted"/>
<keyword evidence="4" id="KW-1185">Reference proteome</keyword>
<protein>
    <submittedName>
        <fullName evidence="3">Haloalkane dehalogenase</fullName>
        <ecNumber evidence="3">3.8.1.5</ecNumber>
    </submittedName>
</protein>
<dbReference type="Proteomes" id="UP000263900">
    <property type="component" value="Chromosome"/>
</dbReference>
<dbReference type="AlphaFoldDB" id="A0A3B7MZF6"/>
<feature type="domain" description="AB hydrolase-1" evidence="2">
    <location>
        <begin position="23"/>
        <end position="142"/>
    </location>
</feature>
<dbReference type="NCBIfam" id="NF002938">
    <property type="entry name" value="PRK03592.1"/>
    <property type="match status" value="1"/>
</dbReference>
<evidence type="ECO:0000313" key="4">
    <source>
        <dbReference type="Proteomes" id="UP000263900"/>
    </source>
</evidence>
<evidence type="ECO:0000259" key="2">
    <source>
        <dbReference type="Pfam" id="PF00561"/>
    </source>
</evidence>
<dbReference type="EC" id="3.8.1.5" evidence="3"/>
<sequence>MEKKFQSINGLKMAYVETGIGDPIIFLHGNPTSSYVWRNIIPHVKDLGHCIAPDLMGMGDSDKFPDSSSYTFAKNQQYLEALYAALNVKKNIIFVVYDWGSALAFDWARRHPQAVKGIVYMEAIVRDRPWDEVSPVAQQLFKGMRSEKGEEMVLQQNTFIEVNLVKTILHPLTKEEMDEYRRPFLVPGESRRPMLSWARQLPINGEPANIAKTVNDYTAYLAKSPLPKLFIEASPGAMSDKDKELCKTWPNQTQVTVKGHHNLQEDSPNEIGTAIATWIQGLK</sequence>
<dbReference type="InterPro" id="IPR000639">
    <property type="entry name" value="Epox_hydrolase-like"/>
</dbReference>
<dbReference type="InterPro" id="IPR000073">
    <property type="entry name" value="AB_hydrolase_1"/>
</dbReference>
<dbReference type="Gene3D" id="3.40.50.1820">
    <property type="entry name" value="alpha/beta hydrolase"/>
    <property type="match status" value="1"/>
</dbReference>
<dbReference type="Pfam" id="PF00561">
    <property type="entry name" value="Abhydrolase_1"/>
    <property type="match status" value="1"/>
</dbReference>
<dbReference type="KEGG" id="pseg:D3H65_01765"/>
<dbReference type="PANTHER" id="PTHR43329">
    <property type="entry name" value="EPOXIDE HYDROLASE"/>
    <property type="match status" value="1"/>
</dbReference>
<dbReference type="GO" id="GO:0018786">
    <property type="term" value="F:haloalkane dehalogenase activity"/>
    <property type="evidence" value="ECO:0007669"/>
    <property type="project" value="UniProtKB-EC"/>
</dbReference>
<evidence type="ECO:0000313" key="3">
    <source>
        <dbReference type="EMBL" id="AXY78480.1"/>
    </source>
</evidence>
<name>A0A3B7MZF6_9BACT</name>
<organism evidence="3 4">
    <name type="scientific">Paraflavitalea soli</name>
    <dbReference type="NCBI Taxonomy" id="2315862"/>
    <lineage>
        <taxon>Bacteria</taxon>
        <taxon>Pseudomonadati</taxon>
        <taxon>Bacteroidota</taxon>
        <taxon>Chitinophagia</taxon>
        <taxon>Chitinophagales</taxon>
        <taxon>Chitinophagaceae</taxon>
        <taxon>Paraflavitalea</taxon>
    </lineage>
</organism>
<reference evidence="3 4" key="1">
    <citation type="submission" date="2018-09" db="EMBL/GenBank/DDBJ databases">
        <title>Genome sequencing of strain 6GH32-13.</title>
        <authorList>
            <person name="Weon H.-Y."/>
            <person name="Heo J."/>
            <person name="Kwon S.-W."/>
        </authorList>
    </citation>
    <scope>NUCLEOTIDE SEQUENCE [LARGE SCALE GENOMIC DNA]</scope>
    <source>
        <strain evidence="3 4">5GH32-13</strain>
    </source>
</reference>
<dbReference type="PRINTS" id="PR00412">
    <property type="entry name" value="EPOXHYDRLASE"/>
</dbReference>
<dbReference type="SUPFAM" id="SSF53474">
    <property type="entry name" value="alpha/beta-Hydrolases"/>
    <property type="match status" value="1"/>
</dbReference>
<dbReference type="InterPro" id="IPR029058">
    <property type="entry name" value="AB_hydrolase_fold"/>
</dbReference>
<evidence type="ECO:0000256" key="1">
    <source>
        <dbReference type="ARBA" id="ARBA00022801"/>
    </source>
</evidence>
<gene>
    <name evidence="3" type="ORF">D3H65_01765</name>
</gene>
<accession>A0A3B7MZF6</accession>
<dbReference type="EMBL" id="CP032157">
    <property type="protein sequence ID" value="AXY78480.1"/>
    <property type="molecule type" value="Genomic_DNA"/>
</dbReference>